<evidence type="ECO:0000256" key="1">
    <source>
        <dbReference type="SAM" id="SignalP"/>
    </source>
</evidence>
<proteinExistence type="predicted"/>
<comment type="caution">
    <text evidence="2">The sequence shown here is derived from an EMBL/GenBank/DDBJ whole genome shotgun (WGS) entry which is preliminary data.</text>
</comment>
<reference evidence="2 3" key="1">
    <citation type="submission" date="2020-08" db="EMBL/GenBank/DDBJ databases">
        <authorList>
            <person name="Koutsovoulos G."/>
            <person name="Danchin GJ E."/>
        </authorList>
    </citation>
    <scope>NUCLEOTIDE SEQUENCE [LARGE SCALE GENOMIC DNA]</scope>
</reference>
<organism evidence="2 3">
    <name type="scientific">Meloidogyne enterolobii</name>
    <name type="common">Root-knot nematode worm</name>
    <name type="synonym">Meloidogyne mayaguensis</name>
    <dbReference type="NCBI Taxonomy" id="390850"/>
    <lineage>
        <taxon>Eukaryota</taxon>
        <taxon>Metazoa</taxon>
        <taxon>Ecdysozoa</taxon>
        <taxon>Nematoda</taxon>
        <taxon>Chromadorea</taxon>
        <taxon>Rhabditida</taxon>
        <taxon>Tylenchina</taxon>
        <taxon>Tylenchomorpha</taxon>
        <taxon>Tylenchoidea</taxon>
        <taxon>Meloidogynidae</taxon>
        <taxon>Meloidogyninae</taxon>
        <taxon>Meloidogyne</taxon>
    </lineage>
</organism>
<dbReference type="EMBL" id="CAJEWN010000242">
    <property type="protein sequence ID" value="CAD2174794.1"/>
    <property type="molecule type" value="Genomic_DNA"/>
</dbReference>
<dbReference type="AlphaFoldDB" id="A0A6V7VK37"/>
<gene>
    <name evidence="2" type="ORF">MENT_LOCUS26485</name>
</gene>
<feature type="chain" id="PRO_5028428343" evidence="1">
    <location>
        <begin position="26"/>
        <end position="104"/>
    </location>
</feature>
<feature type="signal peptide" evidence="1">
    <location>
        <begin position="1"/>
        <end position="25"/>
    </location>
</feature>
<keyword evidence="1" id="KW-0732">Signal</keyword>
<name>A0A6V7VK37_MELEN</name>
<evidence type="ECO:0000313" key="2">
    <source>
        <dbReference type="EMBL" id="CAD2174794.1"/>
    </source>
</evidence>
<accession>A0A6V7VK37</accession>
<sequence length="104" mass="12089">MALTSKPSFLFLFLFSFCFMTSINCLLGTYNFNQPVQFNRLFKWDPIQQLTNNNLAKDDGGIPSYSNQNPKRIQLTDEMLQKEIQEILPKVINTKQENIGFYGK</sequence>
<evidence type="ECO:0000313" key="3">
    <source>
        <dbReference type="Proteomes" id="UP000580250"/>
    </source>
</evidence>
<protein>
    <submittedName>
        <fullName evidence="2">Uncharacterized protein</fullName>
    </submittedName>
</protein>
<dbReference type="Proteomes" id="UP000580250">
    <property type="component" value="Unassembled WGS sequence"/>
</dbReference>